<name>A0A8B9WUE7_BOSMU</name>
<accession>A0A8B9WUE7</accession>
<sequence length="131" mass="15015">MNLPTYSTGIKLYNVWCGSIWPELAPIHNWHHQGSSTPSSCTTSCAHPGRPWCATSFSGQTPLVTTCEEGQKLHQRPRDRAIKQEDWKSSNQLCMLQIKYTRLMTQTLYLWNTSKDEKRPKERKCPGSGVY</sequence>
<evidence type="ECO:0000313" key="2">
    <source>
        <dbReference type="Proteomes" id="UP000694520"/>
    </source>
</evidence>
<dbReference type="GeneTree" id="ENSGT00920000150795"/>
<dbReference type="Ensembl" id="ENSBGRT00000014850.1">
    <property type="protein sequence ID" value="ENSBGRP00000012867.1"/>
    <property type="gene ID" value="ENSBGRG00000008111.1"/>
</dbReference>
<reference evidence="1" key="3">
    <citation type="submission" date="2025-09" db="UniProtKB">
        <authorList>
            <consortium name="Ensembl"/>
        </authorList>
    </citation>
    <scope>IDENTIFICATION</scope>
</reference>
<dbReference type="AlphaFoldDB" id="A0A8B9WUE7"/>
<evidence type="ECO:0000313" key="1">
    <source>
        <dbReference type="Ensembl" id="ENSBGRP00000012867.1"/>
    </source>
</evidence>
<proteinExistence type="predicted"/>
<reference evidence="1" key="1">
    <citation type="submission" date="2019-05" db="EMBL/GenBank/DDBJ databases">
        <authorList>
            <person name="Zhang S."/>
            <person name="Liu J."/>
        </authorList>
    </citation>
    <scope>NUCLEOTIDE SEQUENCE [LARGE SCALE GENOMIC DNA]</scope>
</reference>
<protein>
    <submittedName>
        <fullName evidence="1">Uncharacterized protein</fullName>
    </submittedName>
</protein>
<keyword evidence="2" id="KW-1185">Reference proteome</keyword>
<reference evidence="1" key="2">
    <citation type="submission" date="2025-08" db="UniProtKB">
        <authorList>
            <consortium name="Ensembl"/>
        </authorList>
    </citation>
    <scope>IDENTIFICATION</scope>
</reference>
<organism evidence="1 2">
    <name type="scientific">Bos mutus grunniens</name>
    <name type="common">Wild yak</name>
    <name type="synonym">Bos grunniens</name>
    <dbReference type="NCBI Taxonomy" id="30521"/>
    <lineage>
        <taxon>Eukaryota</taxon>
        <taxon>Metazoa</taxon>
        <taxon>Chordata</taxon>
        <taxon>Craniata</taxon>
        <taxon>Vertebrata</taxon>
        <taxon>Euteleostomi</taxon>
        <taxon>Mammalia</taxon>
        <taxon>Eutheria</taxon>
        <taxon>Laurasiatheria</taxon>
        <taxon>Artiodactyla</taxon>
        <taxon>Ruminantia</taxon>
        <taxon>Pecora</taxon>
        <taxon>Bovidae</taxon>
        <taxon>Bovinae</taxon>
        <taxon>Bos</taxon>
    </lineage>
</organism>
<dbReference type="Proteomes" id="UP000694520">
    <property type="component" value="Chromosome Y"/>
</dbReference>